<keyword evidence="1 2" id="KW-0238">DNA-binding</keyword>
<gene>
    <name evidence="5" type="ORF">BVER_06179</name>
</gene>
<dbReference type="RefSeq" id="WP_050452335.1">
    <property type="nucleotide sequence ID" value="NZ_LFJJ01000013.1"/>
</dbReference>
<organism evidence="5 6">
    <name type="scientific">Candidatus Burkholderia verschuerenii</name>
    <dbReference type="NCBI Taxonomy" id="242163"/>
    <lineage>
        <taxon>Bacteria</taxon>
        <taxon>Pseudomonadati</taxon>
        <taxon>Pseudomonadota</taxon>
        <taxon>Betaproteobacteria</taxon>
        <taxon>Burkholderiales</taxon>
        <taxon>Burkholderiaceae</taxon>
        <taxon>Burkholderia</taxon>
    </lineage>
</organism>
<dbReference type="InterPro" id="IPR001647">
    <property type="entry name" value="HTH_TetR"/>
</dbReference>
<dbReference type="PANTHER" id="PTHR30055:SF226">
    <property type="entry name" value="HTH-TYPE TRANSCRIPTIONAL REGULATOR PKSA"/>
    <property type="match status" value="1"/>
</dbReference>
<dbReference type="PATRIC" id="fig|242163.4.peg.1225"/>
<feature type="DNA-binding region" description="H-T-H motif" evidence="2">
    <location>
        <begin position="49"/>
        <end position="68"/>
    </location>
</feature>
<dbReference type="Pfam" id="PF00440">
    <property type="entry name" value="TetR_N"/>
    <property type="match status" value="1"/>
</dbReference>
<dbReference type="Pfam" id="PF17928">
    <property type="entry name" value="TetR_C_22"/>
    <property type="match status" value="1"/>
</dbReference>
<dbReference type="OrthoDB" id="9816320at2"/>
<dbReference type="SUPFAM" id="SSF46689">
    <property type="entry name" value="Homeodomain-like"/>
    <property type="match status" value="1"/>
</dbReference>
<name>A0A0L0MHI0_9BURK</name>
<feature type="region of interest" description="Disordered" evidence="3">
    <location>
        <begin position="1"/>
        <end position="26"/>
    </location>
</feature>
<evidence type="ECO:0000259" key="4">
    <source>
        <dbReference type="PROSITE" id="PS50977"/>
    </source>
</evidence>
<dbReference type="AlphaFoldDB" id="A0A0L0MHI0"/>
<dbReference type="Gene3D" id="1.10.357.10">
    <property type="entry name" value="Tetracycline Repressor, domain 2"/>
    <property type="match status" value="1"/>
</dbReference>
<feature type="compositionally biased region" description="Polar residues" evidence="3">
    <location>
        <begin position="8"/>
        <end position="23"/>
    </location>
</feature>
<comment type="caution">
    <text evidence="5">The sequence shown here is derived from an EMBL/GenBank/DDBJ whole genome shotgun (WGS) entry which is preliminary data.</text>
</comment>
<accession>A0A0L0MHI0</accession>
<evidence type="ECO:0000256" key="2">
    <source>
        <dbReference type="PROSITE-ProRule" id="PRU00335"/>
    </source>
</evidence>
<dbReference type="InterPro" id="IPR009057">
    <property type="entry name" value="Homeodomain-like_sf"/>
</dbReference>
<feature type="domain" description="HTH tetR-type" evidence="4">
    <location>
        <begin position="26"/>
        <end position="86"/>
    </location>
</feature>
<keyword evidence="6" id="KW-1185">Reference proteome</keyword>
<protein>
    <submittedName>
        <fullName evidence="5">Transcriptional regulator, TetR family</fullName>
    </submittedName>
</protein>
<dbReference type="InterPro" id="IPR050109">
    <property type="entry name" value="HTH-type_TetR-like_transc_reg"/>
</dbReference>
<evidence type="ECO:0000313" key="6">
    <source>
        <dbReference type="Proteomes" id="UP000036959"/>
    </source>
</evidence>
<dbReference type="EMBL" id="LFJJ01000013">
    <property type="protein sequence ID" value="KND61750.1"/>
    <property type="molecule type" value="Genomic_DNA"/>
</dbReference>
<dbReference type="InterPro" id="IPR041674">
    <property type="entry name" value="TetR_C_22"/>
</dbReference>
<reference evidence="6" key="1">
    <citation type="submission" date="2015-06" db="EMBL/GenBank/DDBJ databases">
        <title>Comparative genomics of Burkholderia leaf nodule symbionts.</title>
        <authorList>
            <person name="Carlier A."/>
            <person name="Eberl L."/>
            <person name="Pinto-Carbo M."/>
        </authorList>
    </citation>
    <scope>NUCLEOTIDE SEQUENCE [LARGE SCALE GENOMIC DNA]</scope>
    <source>
        <strain evidence="6">UZHbot4</strain>
    </source>
</reference>
<sequence>MQEKKPRQTNADNAASRRQPTQQRSRERLERILEVAQNLIAEKGSEHVKMSEIADLAEISIGSLYQYFPDKRAIVRSLAETYGAQSRACVREALESVRNRKELLKAFSDLVDVYYRIVMEKPVMRDISSAMRSDKELMNIELAESKACGALLAAAIRRVKPNADAKRVGPLAFLIWQLGEETMRLAIAHKRAEGALLVDAYKQMSLRAMEDC</sequence>
<dbReference type="PRINTS" id="PR00455">
    <property type="entry name" value="HTHTETR"/>
</dbReference>
<dbReference type="Proteomes" id="UP000036959">
    <property type="component" value="Unassembled WGS sequence"/>
</dbReference>
<dbReference type="PANTHER" id="PTHR30055">
    <property type="entry name" value="HTH-TYPE TRANSCRIPTIONAL REGULATOR RUTR"/>
    <property type="match status" value="1"/>
</dbReference>
<evidence type="ECO:0000313" key="5">
    <source>
        <dbReference type="EMBL" id="KND61750.1"/>
    </source>
</evidence>
<proteinExistence type="predicted"/>
<dbReference type="PROSITE" id="PS50977">
    <property type="entry name" value="HTH_TETR_2"/>
    <property type="match status" value="1"/>
</dbReference>
<evidence type="ECO:0000256" key="1">
    <source>
        <dbReference type="ARBA" id="ARBA00023125"/>
    </source>
</evidence>
<dbReference type="GO" id="GO:0003700">
    <property type="term" value="F:DNA-binding transcription factor activity"/>
    <property type="evidence" value="ECO:0007669"/>
    <property type="project" value="TreeGrafter"/>
</dbReference>
<evidence type="ECO:0000256" key="3">
    <source>
        <dbReference type="SAM" id="MobiDB-lite"/>
    </source>
</evidence>
<dbReference type="GO" id="GO:0000976">
    <property type="term" value="F:transcription cis-regulatory region binding"/>
    <property type="evidence" value="ECO:0007669"/>
    <property type="project" value="TreeGrafter"/>
</dbReference>